<keyword evidence="4" id="KW-1185">Reference proteome</keyword>
<evidence type="ECO:0000256" key="1">
    <source>
        <dbReference type="SAM" id="MobiDB-lite"/>
    </source>
</evidence>
<evidence type="ECO:0000259" key="2">
    <source>
        <dbReference type="Pfam" id="PF13845"/>
    </source>
</evidence>
<accession>A0ABW5GAK2</accession>
<organism evidence="3 4">
    <name type="scientific">Amycolatopsis samaneae</name>
    <dbReference type="NCBI Taxonomy" id="664691"/>
    <lineage>
        <taxon>Bacteria</taxon>
        <taxon>Bacillati</taxon>
        <taxon>Actinomycetota</taxon>
        <taxon>Actinomycetes</taxon>
        <taxon>Pseudonocardiales</taxon>
        <taxon>Pseudonocardiaceae</taxon>
        <taxon>Amycolatopsis</taxon>
    </lineage>
</organism>
<protein>
    <submittedName>
        <fullName evidence="3">Septum formation family protein</fullName>
    </submittedName>
</protein>
<dbReference type="Pfam" id="PF13845">
    <property type="entry name" value="Septum_form"/>
    <property type="match status" value="1"/>
</dbReference>
<dbReference type="Proteomes" id="UP001597419">
    <property type="component" value="Unassembled WGS sequence"/>
</dbReference>
<gene>
    <name evidence="3" type="ORF">ACFSYJ_01960</name>
</gene>
<feature type="region of interest" description="Disordered" evidence="1">
    <location>
        <begin position="425"/>
        <end position="458"/>
    </location>
</feature>
<proteinExistence type="predicted"/>
<reference evidence="4" key="1">
    <citation type="journal article" date="2019" name="Int. J. Syst. Evol. Microbiol.">
        <title>The Global Catalogue of Microorganisms (GCM) 10K type strain sequencing project: providing services to taxonomists for standard genome sequencing and annotation.</title>
        <authorList>
            <consortium name="The Broad Institute Genomics Platform"/>
            <consortium name="The Broad Institute Genome Sequencing Center for Infectious Disease"/>
            <person name="Wu L."/>
            <person name="Ma J."/>
        </authorList>
    </citation>
    <scope>NUCLEOTIDE SEQUENCE [LARGE SCALE GENOMIC DNA]</scope>
    <source>
        <strain evidence="4">CGMCC 4.7643</strain>
    </source>
</reference>
<dbReference type="RefSeq" id="WP_345388568.1">
    <property type="nucleotide sequence ID" value="NZ_BAABHG010000003.1"/>
</dbReference>
<dbReference type="InterPro" id="IPR026004">
    <property type="entry name" value="Septum_form"/>
</dbReference>
<comment type="caution">
    <text evidence="3">The sequence shown here is derived from an EMBL/GenBank/DDBJ whole genome shotgun (WGS) entry which is preliminary data.</text>
</comment>
<feature type="domain" description="Septum formation-related" evidence="2">
    <location>
        <begin position="516"/>
        <end position="717"/>
    </location>
</feature>
<sequence>MSEQLPPRHRTASERTAAALRAIAGPRLYRHNAFRVTGLPTDADRKAVRQRRRQVLAALEAGADVDLGHPLPVGLEEARAAFDLLLDSPHRRLVDELFWLWGESSTGCGCVGTLHRDHDAAVLAHSAALDRETAGGDLTDEELDEVEKLWSTAGQRWGRVLRRAAFWNHVLDRIAALGERQLDESVLDALREGVPLTLLRPLIDLAAGSTDEQGWLADQARAWPGVRARVIDEQLEEAVADRFDAARAAMTTAGELLHGGEPESAASLVYHQVLPCLAQLDAVVPHRRHRRTATTRNDTALLLNNCATALIDRDGPVAATNARRWLGTARELTSDAEALATIDANTGTLEEIVRGFAAIEAKIAELTAARRSDLAREMLLDIKRHLRGGPGTAEIDRLLAGLGGQKRWTAGSADRDRRRALAGLGVDPDEAGDAYPGAPGPRYPRPAERSRAVRGGGGEMPDLSARTGFWWLLWYAPELIAAGLIVAVSVVVGLVWPKPEATAAFFAETIAGNAVAGTCIASKDGWNGDKSRVPVAACDAEHWGEVLGYVKLGAVPSPYPGPDQTPALARFECGFLLAQQGLPAGRYATDFAYPGQESWNSGGHKGENYATCVLHRIDDGALPARQLLNTGPKSSEIAVPMDLYGPAVSGNAPAGTCIESKVDDPTPPRNVPIVRCDRPHWAEILGYPVLYQPGSTWPGDNAVYAAASEACRKVAAERSLPAEYRFDVRWPAKAWWDNPKATLYAGCTARRTDDRTFTGGAR</sequence>
<name>A0ABW5GAK2_9PSEU</name>
<evidence type="ECO:0000313" key="3">
    <source>
        <dbReference type="EMBL" id="MFD2457340.1"/>
    </source>
</evidence>
<dbReference type="EMBL" id="JBHUKU010000002">
    <property type="protein sequence ID" value="MFD2457340.1"/>
    <property type="molecule type" value="Genomic_DNA"/>
</dbReference>
<evidence type="ECO:0000313" key="4">
    <source>
        <dbReference type="Proteomes" id="UP001597419"/>
    </source>
</evidence>